<evidence type="ECO:0000256" key="11">
    <source>
        <dbReference type="ARBA" id="ARBA00023242"/>
    </source>
</evidence>
<dbReference type="PANTHER" id="PTHR12960:SF0">
    <property type="entry name" value="MRNA EXPORT FACTOR GLE1"/>
    <property type="match status" value="1"/>
</dbReference>
<evidence type="ECO:0000256" key="12">
    <source>
        <dbReference type="ARBA" id="ARBA00024680"/>
    </source>
</evidence>
<dbReference type="GO" id="GO:0005543">
    <property type="term" value="F:phospholipid binding"/>
    <property type="evidence" value="ECO:0007669"/>
    <property type="project" value="TreeGrafter"/>
</dbReference>
<organism evidence="18 19">
    <name type="scientific">Acropora cervicornis</name>
    <name type="common">Staghorn coral</name>
    <dbReference type="NCBI Taxonomy" id="6130"/>
    <lineage>
        <taxon>Eukaryota</taxon>
        <taxon>Metazoa</taxon>
        <taxon>Cnidaria</taxon>
        <taxon>Anthozoa</taxon>
        <taxon>Hexacorallia</taxon>
        <taxon>Scleractinia</taxon>
        <taxon>Astrocoeniina</taxon>
        <taxon>Acroporidae</taxon>
        <taxon>Acropora</taxon>
    </lineage>
</organism>
<evidence type="ECO:0000256" key="14">
    <source>
        <dbReference type="ARBA" id="ARBA00029983"/>
    </source>
</evidence>
<evidence type="ECO:0000256" key="8">
    <source>
        <dbReference type="ARBA" id="ARBA00023010"/>
    </source>
</evidence>
<keyword evidence="11" id="KW-0539">Nucleus</keyword>
<feature type="compositionally biased region" description="Basic residues" evidence="17">
    <location>
        <begin position="178"/>
        <end position="188"/>
    </location>
</feature>
<name>A0AAD9QWL3_ACRCE</name>
<feature type="compositionally biased region" description="Basic and acidic residues" evidence="17">
    <location>
        <begin position="168"/>
        <end position="177"/>
    </location>
</feature>
<evidence type="ECO:0000256" key="4">
    <source>
        <dbReference type="ARBA" id="ARBA00022448"/>
    </source>
</evidence>
<dbReference type="PANTHER" id="PTHR12960">
    <property type="entry name" value="GLE-1-RELATED"/>
    <property type="match status" value="1"/>
</dbReference>
<dbReference type="GO" id="GO:0031369">
    <property type="term" value="F:translation initiation factor binding"/>
    <property type="evidence" value="ECO:0007669"/>
    <property type="project" value="TreeGrafter"/>
</dbReference>
<evidence type="ECO:0000256" key="6">
    <source>
        <dbReference type="ARBA" id="ARBA00022816"/>
    </source>
</evidence>
<dbReference type="GO" id="GO:0016973">
    <property type="term" value="P:poly(A)+ mRNA export from nucleus"/>
    <property type="evidence" value="ECO:0007669"/>
    <property type="project" value="InterPro"/>
</dbReference>
<evidence type="ECO:0000256" key="16">
    <source>
        <dbReference type="SAM" id="Coils"/>
    </source>
</evidence>
<dbReference type="GO" id="GO:0005737">
    <property type="term" value="C:cytoplasm"/>
    <property type="evidence" value="ECO:0007669"/>
    <property type="project" value="UniProtKB-SubCell"/>
</dbReference>
<dbReference type="GO" id="GO:0044614">
    <property type="term" value="C:nuclear pore cytoplasmic filaments"/>
    <property type="evidence" value="ECO:0007669"/>
    <property type="project" value="TreeGrafter"/>
</dbReference>
<dbReference type="EMBL" id="JARQWQ010000011">
    <property type="protein sequence ID" value="KAK2568737.1"/>
    <property type="molecule type" value="Genomic_DNA"/>
</dbReference>
<keyword evidence="10" id="KW-0906">Nuclear pore complex</keyword>
<evidence type="ECO:0000256" key="9">
    <source>
        <dbReference type="ARBA" id="ARBA00023054"/>
    </source>
</evidence>
<evidence type="ECO:0000256" key="7">
    <source>
        <dbReference type="ARBA" id="ARBA00022927"/>
    </source>
</evidence>
<evidence type="ECO:0000256" key="1">
    <source>
        <dbReference type="ARBA" id="ARBA00004496"/>
    </source>
</evidence>
<evidence type="ECO:0000256" key="17">
    <source>
        <dbReference type="SAM" id="MobiDB-lite"/>
    </source>
</evidence>
<comment type="similarity">
    <text evidence="3">Belongs to the GLE1 family.</text>
</comment>
<evidence type="ECO:0000313" key="19">
    <source>
        <dbReference type="Proteomes" id="UP001249851"/>
    </source>
</evidence>
<keyword evidence="5" id="KW-0963">Cytoplasm</keyword>
<sequence length="739" mass="83579">MADPRVLSRRGLTVTSTINSSSLGVNGVLQGLASCSKNLLQYDTHWKPTREALDEISGPPKLPADLLRSVSPSKNLSLGETNTCSSLEHGSETQNEEGEEEKDQNGVVFDEMVSFIGKKDLEMPKAGCTTTENPNDGLREKELLASYDNTHVVIYRLETEKRLKAQEDLDSREEKLREHSKKLQTRKRRYLQQKENERVEERLQSLQALQLDEKRKSEEARLRQKKLEQSHAEYAQKAVRRVKEVEELRLKVLRQEQLFKKQMMQLETLFKGIGDTASSIQQIFQECRYQSAVATFKPEISQEVAKVLKISQNALDNARESEQVTEANFAFVQDCSKLIQTILLKTKNVVQEATIKATKEEAELQAKAREEEAKKEKEIADKERAQVALMRKKQESQASTSPSQNSSSPAQSKSGLSKELSSCISETAWKEYSRLVTFKSEIVKSAEPLHTDKSLKQLKFDLMKAVSTPVNSISEESILDKIQHLNKFLSGSSIQAGSKQISMGLHEAAPGYCKEQLAKKFVDQGSQQVSSSVSSAFPIAAVIIGVWSRFPDVGDLILVRFYEECPFLVPFYIPKAAGMSDTDYLATIGYVYKDGQIEQQDKYLKRMTGIVRLYAAIVSSEPPPSRQQSKPHPHGIERGWMWLARMLNLQPRADYTATALYEFLSVAGHVLMGQYKKQFGKLLNTLVLDYIPKIEKVTAKEKSGPVSRLKSFLEKCIKDQKIPIPDGYLTPQFWRSFRF</sequence>
<dbReference type="GO" id="GO:0015031">
    <property type="term" value="P:protein transport"/>
    <property type="evidence" value="ECO:0007669"/>
    <property type="project" value="UniProtKB-KW"/>
</dbReference>
<dbReference type="InterPro" id="IPR038506">
    <property type="entry name" value="GLE1-like_sf"/>
</dbReference>
<comment type="function">
    <text evidence="12">Required for the export of mRNAs containing poly(A) tails from the nucleus into the cytoplasm. May be involved in the terminal step of the mRNA transport through the nuclear pore complex (NPC).</text>
</comment>
<feature type="region of interest" description="Disordered" evidence="17">
    <location>
        <begin position="73"/>
        <end position="107"/>
    </location>
</feature>
<dbReference type="PROSITE" id="PS51257">
    <property type="entry name" value="PROKAR_LIPOPROTEIN"/>
    <property type="match status" value="1"/>
</dbReference>
<keyword evidence="4" id="KW-0813">Transport</keyword>
<dbReference type="Pfam" id="PF07817">
    <property type="entry name" value="GLE1"/>
    <property type="match status" value="1"/>
</dbReference>
<feature type="compositionally biased region" description="Low complexity" evidence="17">
    <location>
        <begin position="396"/>
        <end position="414"/>
    </location>
</feature>
<comment type="subcellular location">
    <subcellularLocation>
        <location evidence="1">Cytoplasm</location>
    </subcellularLocation>
    <subcellularLocation>
        <location evidence="2">Nucleus</location>
        <location evidence="2">Nuclear pore complex</location>
    </subcellularLocation>
</comment>
<evidence type="ECO:0000313" key="18">
    <source>
        <dbReference type="EMBL" id="KAK2568737.1"/>
    </source>
</evidence>
<protein>
    <recommendedName>
        <fullName evidence="13">mRNA export factor GLE1</fullName>
    </recommendedName>
    <alternativeName>
        <fullName evidence="15">GLE1 RNA export mediator</fullName>
    </alternativeName>
    <alternativeName>
        <fullName evidence="14">Nucleoporin GLE1</fullName>
    </alternativeName>
</protein>
<dbReference type="GO" id="GO:0000822">
    <property type="term" value="F:inositol hexakisphosphate binding"/>
    <property type="evidence" value="ECO:0007669"/>
    <property type="project" value="TreeGrafter"/>
</dbReference>
<keyword evidence="19" id="KW-1185">Reference proteome</keyword>
<feature type="coiled-coil region" evidence="16">
    <location>
        <begin position="350"/>
        <end position="388"/>
    </location>
</feature>
<dbReference type="FunFam" id="1.25.40.510:FF:000001">
    <property type="entry name" value="Nucleoporin GLE1 isoform 1"/>
    <property type="match status" value="1"/>
</dbReference>
<comment type="caution">
    <text evidence="18">The sequence shown here is derived from an EMBL/GenBank/DDBJ whole genome shotgun (WGS) entry which is preliminary data.</text>
</comment>
<evidence type="ECO:0000256" key="5">
    <source>
        <dbReference type="ARBA" id="ARBA00022490"/>
    </source>
</evidence>
<evidence type="ECO:0000256" key="10">
    <source>
        <dbReference type="ARBA" id="ARBA00023132"/>
    </source>
</evidence>
<dbReference type="InterPro" id="IPR012476">
    <property type="entry name" value="GLE1"/>
</dbReference>
<proteinExistence type="inferred from homology"/>
<reference evidence="18" key="1">
    <citation type="journal article" date="2023" name="G3 (Bethesda)">
        <title>Whole genome assembly and annotation of the endangered Caribbean coral Acropora cervicornis.</title>
        <authorList>
            <person name="Selwyn J.D."/>
            <person name="Vollmer S.V."/>
        </authorList>
    </citation>
    <scope>NUCLEOTIDE SEQUENCE</scope>
    <source>
        <strain evidence="18">K2</strain>
    </source>
</reference>
<dbReference type="AlphaFoldDB" id="A0AAD9QWL3"/>
<feature type="compositionally biased region" description="Polar residues" evidence="17">
    <location>
        <begin position="73"/>
        <end position="86"/>
    </location>
</feature>
<feature type="region of interest" description="Disordered" evidence="17">
    <location>
        <begin position="388"/>
        <end position="417"/>
    </location>
</feature>
<dbReference type="Proteomes" id="UP001249851">
    <property type="component" value="Unassembled WGS sequence"/>
</dbReference>
<evidence type="ECO:0000256" key="3">
    <source>
        <dbReference type="ARBA" id="ARBA00011056"/>
    </source>
</evidence>
<dbReference type="Gene3D" id="1.25.40.510">
    <property type="entry name" value="GLE1-like"/>
    <property type="match status" value="1"/>
</dbReference>
<keyword evidence="8" id="KW-0811">Translocation</keyword>
<keyword evidence="9 16" id="KW-0175">Coiled coil</keyword>
<keyword evidence="6" id="KW-0509">mRNA transport</keyword>
<reference evidence="18" key="2">
    <citation type="journal article" date="2023" name="Science">
        <title>Genomic signatures of disease resistance in endangered staghorn corals.</title>
        <authorList>
            <person name="Vollmer S.V."/>
            <person name="Selwyn J.D."/>
            <person name="Despard B.A."/>
            <person name="Roesel C.L."/>
        </authorList>
    </citation>
    <scope>NUCLEOTIDE SEQUENCE</scope>
    <source>
        <strain evidence="18">K2</strain>
    </source>
</reference>
<evidence type="ECO:0000256" key="15">
    <source>
        <dbReference type="ARBA" id="ARBA00030897"/>
    </source>
</evidence>
<keyword evidence="7" id="KW-0653">Protein transport</keyword>
<accession>A0AAD9QWL3</accession>
<feature type="region of interest" description="Disordered" evidence="17">
    <location>
        <begin position="168"/>
        <end position="188"/>
    </location>
</feature>
<evidence type="ECO:0000256" key="13">
    <source>
        <dbReference type="ARBA" id="ARBA00026227"/>
    </source>
</evidence>
<gene>
    <name evidence="18" type="ORF">P5673_006739</name>
</gene>
<evidence type="ECO:0000256" key="2">
    <source>
        <dbReference type="ARBA" id="ARBA00004567"/>
    </source>
</evidence>